<organism evidence="2 3">
    <name type="scientific">Peribacillus muralis</name>
    <dbReference type="NCBI Taxonomy" id="264697"/>
    <lineage>
        <taxon>Bacteria</taxon>
        <taxon>Bacillati</taxon>
        <taxon>Bacillota</taxon>
        <taxon>Bacilli</taxon>
        <taxon>Bacillales</taxon>
        <taxon>Bacillaceae</taxon>
        <taxon>Peribacillus</taxon>
    </lineage>
</organism>
<dbReference type="KEGG" id="bmur:ABE28_015975"/>
<protein>
    <submittedName>
        <fullName evidence="2">Uncharacterized protein</fullName>
    </submittedName>
</protein>
<dbReference type="RefSeq" id="WP_064464427.1">
    <property type="nucleotide sequence ID" value="NZ_CP017080.1"/>
</dbReference>
<dbReference type="OrthoDB" id="2865291at2"/>
<keyword evidence="1" id="KW-1133">Transmembrane helix</keyword>
<feature type="transmembrane region" description="Helical" evidence="1">
    <location>
        <begin position="198"/>
        <end position="214"/>
    </location>
</feature>
<feature type="transmembrane region" description="Helical" evidence="1">
    <location>
        <begin position="89"/>
        <end position="108"/>
    </location>
</feature>
<dbReference type="STRING" id="264697.ABE28_015975"/>
<reference evidence="2 3" key="1">
    <citation type="submission" date="2016-08" db="EMBL/GenBank/DDBJ databases">
        <title>Complete genome sequence of Bacillus muralis G25-68, a strain with toxicity to nematodes.</title>
        <authorList>
            <person name="Zheng Z."/>
        </authorList>
    </citation>
    <scope>NUCLEOTIDE SEQUENCE [LARGE SCALE GENOMIC DNA]</scope>
    <source>
        <strain evidence="2 3">G25-68</strain>
    </source>
</reference>
<proteinExistence type="predicted"/>
<keyword evidence="1" id="KW-0472">Membrane</keyword>
<feature type="transmembrane region" description="Helical" evidence="1">
    <location>
        <begin position="120"/>
        <end position="141"/>
    </location>
</feature>
<feature type="transmembrane region" description="Helical" evidence="1">
    <location>
        <begin position="61"/>
        <end position="83"/>
    </location>
</feature>
<keyword evidence="3" id="KW-1185">Reference proteome</keyword>
<accession>A0A1B3XRK3</accession>
<feature type="transmembrane region" description="Helical" evidence="1">
    <location>
        <begin position="161"/>
        <end position="186"/>
    </location>
</feature>
<sequence length="412" mass="47115">MEYALTLENNRCIQVNFKNILWMFIIFAYCTNLLNLGVYLPLAFFPYTFIYLMKSRFGKGFWLITLFLVSFSILYSIIVYNYGFATKGLVLMYLIYPITLFILGYKLVEGDHKYKKTNRWIFLIVASFTFFGFSSLIQTIQTFGSMENASSALGGRIVISIWGGNTITATGLNTSLSFGLALLPVIFLTFKNNAYSKMKILIILCFGASAYSVTQLGNRTGLIIIVACFITVFLFSMKVSARKIINFVLLLTLTIITKVLFDSNFLSIRYAWEGTLLHARFQDMELSEDPRIITWKKVFIGILDNPLGGRQTEIQLNYAHNLWLDTGYDAGIVPFLLLCIFTLLSLISLLRFVKAKHPVIIKGIFIALYTTSFITFFVEPIIQGWFTFFCIFCLILGITHRLNFDNKKKLET</sequence>
<feature type="transmembrane region" description="Helical" evidence="1">
    <location>
        <begin position="244"/>
        <end position="261"/>
    </location>
</feature>
<evidence type="ECO:0000313" key="3">
    <source>
        <dbReference type="Proteomes" id="UP000077926"/>
    </source>
</evidence>
<evidence type="ECO:0000313" key="2">
    <source>
        <dbReference type="EMBL" id="AOH55860.1"/>
    </source>
</evidence>
<feature type="transmembrane region" description="Helical" evidence="1">
    <location>
        <begin position="384"/>
        <end position="404"/>
    </location>
</feature>
<feature type="transmembrane region" description="Helical" evidence="1">
    <location>
        <begin position="332"/>
        <end position="352"/>
    </location>
</feature>
<feature type="transmembrane region" description="Helical" evidence="1">
    <location>
        <begin position="220"/>
        <end position="237"/>
    </location>
</feature>
<gene>
    <name evidence="2" type="ORF">ABE28_015975</name>
</gene>
<dbReference type="AlphaFoldDB" id="A0A1B3XRK3"/>
<feature type="transmembrane region" description="Helical" evidence="1">
    <location>
        <begin position="359"/>
        <end position="378"/>
    </location>
</feature>
<keyword evidence="1" id="KW-0812">Transmembrane</keyword>
<evidence type="ECO:0000256" key="1">
    <source>
        <dbReference type="SAM" id="Phobius"/>
    </source>
</evidence>
<dbReference type="Proteomes" id="UP000077926">
    <property type="component" value="Chromosome"/>
</dbReference>
<name>A0A1B3XRK3_9BACI</name>
<feature type="transmembrane region" description="Helical" evidence="1">
    <location>
        <begin position="20"/>
        <end position="49"/>
    </location>
</feature>
<dbReference type="EMBL" id="CP017080">
    <property type="protein sequence ID" value="AOH55860.1"/>
    <property type="molecule type" value="Genomic_DNA"/>
</dbReference>